<sequence length="265" mass="31586">MPYAKHSEFTLPEEHSILWRYIDLYQLIDLIETKSLFFSVMSKMLDPHEGRVPRKPLVQEMKLIESDLKKRLKKDNPPPNIEKEITNDIKNQIIGMEEVSRNRSYISCWYESAYESAAMWNIYSKDSGLAIRTTLRDFIDSFQNTTEEIYIGRVKYIDYDKESLFLGNMFRLLLHKRKSFEHEREIRAVIQKYEDDDFSEGRFIERPEPRKLGIRISTDIERLIQALYIAPTAPLWKLDIIKAMVKRYRLNCEVIQSDLYTDNIK</sequence>
<dbReference type="EMBL" id="CAADFY010000022">
    <property type="protein sequence ID" value="VFK53482.1"/>
    <property type="molecule type" value="Genomic_DNA"/>
</dbReference>
<evidence type="ECO:0000313" key="1">
    <source>
        <dbReference type="EMBL" id="VFK53482.1"/>
    </source>
</evidence>
<reference evidence="1" key="1">
    <citation type="submission" date="2019-02" db="EMBL/GenBank/DDBJ databases">
        <authorList>
            <person name="Gruber-Vodicka R. H."/>
            <person name="Seah K. B. B."/>
        </authorList>
    </citation>
    <scope>NUCLEOTIDE SEQUENCE</scope>
    <source>
        <strain evidence="2">BECK_BY2</strain>
        <strain evidence="1">BECK_BY3</strain>
    </source>
</reference>
<proteinExistence type="predicted"/>
<protein>
    <recommendedName>
        <fullName evidence="3">DUF2971 domain-containing protein</fullName>
    </recommendedName>
</protein>
<organism evidence="1">
    <name type="scientific">Candidatus Kentrum sp. TUN</name>
    <dbReference type="NCBI Taxonomy" id="2126343"/>
    <lineage>
        <taxon>Bacteria</taxon>
        <taxon>Pseudomonadati</taxon>
        <taxon>Pseudomonadota</taxon>
        <taxon>Gammaproteobacteria</taxon>
        <taxon>Candidatus Kentrum</taxon>
    </lineage>
</organism>
<dbReference type="EMBL" id="CAADFV010000023">
    <property type="protein sequence ID" value="VFK54824.1"/>
    <property type="molecule type" value="Genomic_DNA"/>
</dbReference>
<evidence type="ECO:0008006" key="3">
    <source>
        <dbReference type="Google" id="ProtNLM"/>
    </source>
</evidence>
<gene>
    <name evidence="2" type="ORF">BECKTUN1418E_GA0071001_102311</name>
    <name evidence="1" type="ORF">BECKTUN1418F_GA0071002_102211</name>
</gene>
<evidence type="ECO:0000313" key="2">
    <source>
        <dbReference type="EMBL" id="VFK54824.1"/>
    </source>
</evidence>
<name>A0A450ZI52_9GAMM</name>
<dbReference type="AlphaFoldDB" id="A0A450ZI52"/>
<accession>A0A450ZI52</accession>